<feature type="transmembrane region" description="Helical" evidence="1">
    <location>
        <begin position="32"/>
        <end position="50"/>
    </location>
</feature>
<keyword evidence="3" id="KW-1185">Reference proteome</keyword>
<dbReference type="EMBL" id="QXFH01000004">
    <property type="protein sequence ID" value="RIV38155.1"/>
    <property type="molecule type" value="Genomic_DNA"/>
</dbReference>
<comment type="caution">
    <text evidence="2">The sequence shown here is derived from an EMBL/GenBank/DDBJ whole genome shotgun (WGS) entry which is preliminary data.</text>
</comment>
<name>A0A3A1NH90_9FLAO</name>
<dbReference type="AlphaFoldDB" id="A0A3A1NH90"/>
<dbReference type="RefSeq" id="WP_119606129.1">
    <property type="nucleotide sequence ID" value="NZ_QXFH01000004.1"/>
</dbReference>
<keyword evidence="1" id="KW-0812">Transmembrane</keyword>
<reference evidence="2 3" key="1">
    <citation type="submission" date="2018-08" db="EMBL/GenBank/DDBJ databases">
        <title>Proposal of Muricauda 72 sp.nov. and Muricauda NH166 sp.nov., isolated from seawater.</title>
        <authorList>
            <person name="Cheng H."/>
            <person name="Wu Y.-H."/>
            <person name="Guo L.-L."/>
            <person name="Xu X.-W."/>
        </authorList>
    </citation>
    <scope>NUCLEOTIDE SEQUENCE [LARGE SCALE GENOMIC DNA]</scope>
    <source>
        <strain evidence="2 3">KCTC 22173</strain>
    </source>
</reference>
<accession>A0A3A1NH90</accession>
<sequence>MVVQYLILAITLLLLLHDNLKIFDAFEQYKKVTFYVLIGSLFILGIINLVNEEKRESTLLEQTEKTYNKTIQIIGAVENSVTTLGEAKEEIIAIDSVISIVKEDMSGQLDLMDQAVSKSKELVSLEEMKFDSEKPNISITSEEFEFKFDTINNLEGALEIFYFVRNGGHRTAANVSRKILVIIGKKNGKYYVLYENGNENKFLGNILGDFKTYVKNSIVANFNDYNAFNRDTNHLILIIKPFYTDEATKALDSTRYIFHVPNYGQDEMKMHAEDDEIRDLTDSILKAKGINDFY</sequence>
<protein>
    <submittedName>
        <fullName evidence="2">Uncharacterized protein</fullName>
    </submittedName>
</protein>
<keyword evidence="1" id="KW-0472">Membrane</keyword>
<evidence type="ECO:0000256" key="1">
    <source>
        <dbReference type="SAM" id="Phobius"/>
    </source>
</evidence>
<gene>
    <name evidence="2" type="ORF">D2V08_00115</name>
</gene>
<proteinExistence type="predicted"/>
<keyword evidence="1" id="KW-1133">Transmembrane helix</keyword>
<evidence type="ECO:0000313" key="3">
    <source>
        <dbReference type="Proteomes" id="UP000266067"/>
    </source>
</evidence>
<dbReference type="Proteomes" id="UP000266067">
    <property type="component" value="Unassembled WGS sequence"/>
</dbReference>
<evidence type="ECO:0000313" key="2">
    <source>
        <dbReference type="EMBL" id="RIV38155.1"/>
    </source>
</evidence>
<organism evidence="2 3">
    <name type="scientific">Flagellimonas lutimaris</name>
    <dbReference type="NCBI Taxonomy" id="475082"/>
    <lineage>
        <taxon>Bacteria</taxon>
        <taxon>Pseudomonadati</taxon>
        <taxon>Bacteroidota</taxon>
        <taxon>Flavobacteriia</taxon>
        <taxon>Flavobacteriales</taxon>
        <taxon>Flavobacteriaceae</taxon>
        <taxon>Flagellimonas</taxon>
    </lineage>
</organism>